<dbReference type="NCBIfam" id="TIGR01547">
    <property type="entry name" value="phage_term_2"/>
    <property type="match status" value="1"/>
</dbReference>
<dbReference type="InterPro" id="IPR052380">
    <property type="entry name" value="Viral_DNA_packaging_terminase"/>
</dbReference>
<protein>
    <submittedName>
        <fullName evidence="2">PBSX family phage terminase large subunit</fullName>
    </submittedName>
</protein>
<proteinExistence type="predicted"/>
<dbReference type="AlphaFoldDB" id="A0A9D1DGN8"/>
<evidence type="ECO:0000259" key="1">
    <source>
        <dbReference type="Pfam" id="PF04466"/>
    </source>
</evidence>
<sequence>MARRNESRLDQAVEAAQWLKELRETNNDTFLPLFWDKHRYLVLKGGGGSGKSIFAGRKILERAATEPGHRFLVVRKVAKTLRTSCFNQLKSQAYEYYEDQVEKIPKGESSDMYITFRNGSQILFAGLDDVEKLKSIFDITGIWIEEASEVLESDFNQLDIRLRTQCPYYLQFIISFNPISITHWLKRRFFDLDISDTTERENFRALTRTHESTYKDNRFLRLEAIRTLENFKHTDPYYYRVYCLGEWGVTGTSVFDAEKVTARLLEKIKPAAMGDFTYSYDGMRVTDIRWTDSKAGGISIYKPPEAGVPYVIGCDTAGDGSDSFVAQVLDNRTGEQVAVLRQTYDEDLFAKQVFCLGMHYNTALIGVETNYSTFPVMELERLRYPKQYVRESIDDYTHKVKKSYGFQTNSKTRPVIIAGLVEVVRESVELICHTTTLEEMLTFVRNEDGRAEAEAGAHDDCVMALAIAHYIRPKQRYLQELPSEEKRKWTADMWEDYRRASTEVQAYLRKKWGEPG</sequence>
<dbReference type="Proteomes" id="UP000824239">
    <property type="component" value="Unassembled WGS sequence"/>
</dbReference>
<reference evidence="2" key="1">
    <citation type="submission" date="2020-10" db="EMBL/GenBank/DDBJ databases">
        <authorList>
            <person name="Gilroy R."/>
        </authorList>
    </citation>
    <scope>NUCLEOTIDE SEQUENCE</scope>
    <source>
        <strain evidence="2">ChiBcec15-4380</strain>
    </source>
</reference>
<organism evidence="2 3">
    <name type="scientific">Candidatus Avoscillospira avicola</name>
    <dbReference type="NCBI Taxonomy" id="2840706"/>
    <lineage>
        <taxon>Bacteria</taxon>
        <taxon>Bacillati</taxon>
        <taxon>Bacillota</taxon>
        <taxon>Clostridia</taxon>
        <taxon>Eubacteriales</taxon>
        <taxon>Oscillospiraceae</taxon>
        <taxon>Oscillospiraceae incertae sedis</taxon>
        <taxon>Candidatus Avoscillospira</taxon>
    </lineage>
</organism>
<dbReference type="PANTHER" id="PTHR39184">
    <property type="match status" value="1"/>
</dbReference>
<dbReference type="InterPro" id="IPR006437">
    <property type="entry name" value="Phage_terminase_lsu"/>
</dbReference>
<evidence type="ECO:0000313" key="2">
    <source>
        <dbReference type="EMBL" id="HIR50285.1"/>
    </source>
</evidence>
<gene>
    <name evidence="2" type="ORF">IAA53_03215</name>
</gene>
<feature type="domain" description="Phage terminase large subunit N-terminal" evidence="1">
    <location>
        <begin position="37"/>
        <end position="246"/>
    </location>
</feature>
<dbReference type="Pfam" id="PF04466">
    <property type="entry name" value="Terminase_3"/>
    <property type="match status" value="1"/>
</dbReference>
<dbReference type="Gene3D" id="3.30.420.240">
    <property type="match status" value="1"/>
</dbReference>
<comment type="caution">
    <text evidence="2">The sequence shown here is derived from an EMBL/GenBank/DDBJ whole genome shotgun (WGS) entry which is preliminary data.</text>
</comment>
<dbReference type="EMBL" id="DVHE01000022">
    <property type="protein sequence ID" value="HIR50285.1"/>
    <property type="molecule type" value="Genomic_DNA"/>
</dbReference>
<dbReference type="Gene3D" id="3.40.50.300">
    <property type="entry name" value="P-loop containing nucleotide triphosphate hydrolases"/>
    <property type="match status" value="1"/>
</dbReference>
<evidence type="ECO:0000313" key="3">
    <source>
        <dbReference type="Proteomes" id="UP000824239"/>
    </source>
</evidence>
<accession>A0A9D1DGN8</accession>
<reference evidence="2" key="2">
    <citation type="journal article" date="2021" name="PeerJ">
        <title>Extensive microbial diversity within the chicken gut microbiome revealed by metagenomics and culture.</title>
        <authorList>
            <person name="Gilroy R."/>
            <person name="Ravi A."/>
            <person name="Getino M."/>
            <person name="Pursley I."/>
            <person name="Horton D.L."/>
            <person name="Alikhan N.F."/>
            <person name="Baker D."/>
            <person name="Gharbi K."/>
            <person name="Hall N."/>
            <person name="Watson M."/>
            <person name="Adriaenssens E.M."/>
            <person name="Foster-Nyarko E."/>
            <person name="Jarju S."/>
            <person name="Secka A."/>
            <person name="Antonio M."/>
            <person name="Oren A."/>
            <person name="Chaudhuri R.R."/>
            <person name="La Ragione R."/>
            <person name="Hildebrand F."/>
            <person name="Pallen M.J."/>
        </authorList>
    </citation>
    <scope>NUCLEOTIDE SEQUENCE</scope>
    <source>
        <strain evidence="2">ChiBcec15-4380</strain>
    </source>
</reference>
<dbReference type="InterPro" id="IPR035412">
    <property type="entry name" value="Terminase_L_N"/>
</dbReference>
<name>A0A9D1DGN8_9FIRM</name>
<dbReference type="PANTHER" id="PTHR39184:SF1">
    <property type="entry name" value="PBSX PHAGE TERMINASE LARGE SUBUNIT"/>
    <property type="match status" value="1"/>
</dbReference>
<dbReference type="InterPro" id="IPR027417">
    <property type="entry name" value="P-loop_NTPase"/>
</dbReference>